<dbReference type="PANTHER" id="PTHR30570">
    <property type="entry name" value="PERIPLASMIC PHOSPHATE BINDING COMPONENT OF PHOSPHATE ABC TRANSPORTER"/>
    <property type="match status" value="1"/>
</dbReference>
<dbReference type="InterPro" id="IPR011862">
    <property type="entry name" value="Phos-bd"/>
</dbReference>
<protein>
    <recommendedName>
        <fullName evidence="10">Phosphate-binding protein</fullName>
    </recommendedName>
</protein>
<comment type="function">
    <text evidence="1">Part of the ABC transporter complex PstSACB involved in phosphate import.</text>
</comment>
<dbReference type="InterPro" id="IPR050811">
    <property type="entry name" value="Phosphate_ABC_transporter"/>
</dbReference>
<feature type="region of interest" description="Disordered" evidence="11">
    <location>
        <begin position="81"/>
        <end position="108"/>
    </location>
</feature>
<evidence type="ECO:0000259" key="12">
    <source>
        <dbReference type="Pfam" id="PF12849"/>
    </source>
</evidence>
<dbReference type="PROSITE" id="PS51257">
    <property type="entry name" value="PROKAR_LIPOPROTEIN"/>
    <property type="match status" value="1"/>
</dbReference>
<organism evidence="13 14">
    <name type="scientific">Salinithrix halophila</name>
    <dbReference type="NCBI Taxonomy" id="1485204"/>
    <lineage>
        <taxon>Bacteria</taxon>
        <taxon>Bacillati</taxon>
        <taxon>Bacillota</taxon>
        <taxon>Bacilli</taxon>
        <taxon>Bacillales</taxon>
        <taxon>Thermoactinomycetaceae</taxon>
        <taxon>Salinithrix</taxon>
    </lineage>
</organism>
<keyword evidence="14" id="KW-1185">Reference proteome</keyword>
<gene>
    <name evidence="13" type="ORF">ACFOUO_02920</name>
</gene>
<feature type="compositionally biased region" description="Basic and acidic residues" evidence="11">
    <location>
        <begin position="96"/>
        <end position="108"/>
    </location>
</feature>
<keyword evidence="10" id="KW-1003">Cell membrane</keyword>
<dbReference type="Proteomes" id="UP001595843">
    <property type="component" value="Unassembled WGS sequence"/>
</dbReference>
<feature type="chain" id="PRO_5045012128" description="Phosphate-binding protein" evidence="10">
    <location>
        <begin position="27"/>
        <end position="317"/>
    </location>
</feature>
<comment type="similarity">
    <text evidence="3 10">Belongs to the PstS family.</text>
</comment>
<keyword evidence="7 10" id="KW-0732">Signal</keyword>
<evidence type="ECO:0000256" key="9">
    <source>
        <dbReference type="ARBA" id="ARBA00023288"/>
    </source>
</evidence>
<evidence type="ECO:0000256" key="7">
    <source>
        <dbReference type="ARBA" id="ARBA00022729"/>
    </source>
</evidence>
<evidence type="ECO:0000313" key="13">
    <source>
        <dbReference type="EMBL" id="MFC4075754.1"/>
    </source>
</evidence>
<dbReference type="SUPFAM" id="SSF53850">
    <property type="entry name" value="Periplasmic binding protein-like II"/>
    <property type="match status" value="1"/>
</dbReference>
<comment type="subcellular location">
    <subcellularLocation>
        <location evidence="2 10">Cell membrane</location>
        <topology evidence="2 10">Lipid-anchor</topology>
    </subcellularLocation>
</comment>
<comment type="function">
    <text evidence="10">Involved in the system for phosphate transport across the cytoplasmic membrane.</text>
</comment>
<keyword evidence="9 10" id="KW-0449">Lipoprotein</keyword>
<keyword evidence="8 10" id="KW-0564">Palmitate</keyword>
<evidence type="ECO:0000256" key="1">
    <source>
        <dbReference type="ARBA" id="ARBA00002841"/>
    </source>
</evidence>
<dbReference type="Gene3D" id="3.40.190.10">
    <property type="entry name" value="Periplasmic binding protein-like II"/>
    <property type="match status" value="2"/>
</dbReference>
<evidence type="ECO:0000256" key="2">
    <source>
        <dbReference type="ARBA" id="ARBA00004193"/>
    </source>
</evidence>
<reference evidence="14" key="1">
    <citation type="journal article" date="2019" name="Int. J. Syst. Evol. Microbiol.">
        <title>The Global Catalogue of Microorganisms (GCM) 10K type strain sequencing project: providing services to taxonomists for standard genome sequencing and annotation.</title>
        <authorList>
            <consortium name="The Broad Institute Genomics Platform"/>
            <consortium name="The Broad Institute Genome Sequencing Center for Infectious Disease"/>
            <person name="Wu L."/>
            <person name="Ma J."/>
        </authorList>
    </citation>
    <scope>NUCLEOTIDE SEQUENCE [LARGE SCALE GENOMIC DNA]</scope>
    <source>
        <strain evidence="14">IBRC-M 10813</strain>
    </source>
</reference>
<evidence type="ECO:0000313" key="14">
    <source>
        <dbReference type="Proteomes" id="UP001595843"/>
    </source>
</evidence>
<dbReference type="Pfam" id="PF12849">
    <property type="entry name" value="PBP_like_2"/>
    <property type="match status" value="1"/>
</dbReference>
<dbReference type="InterPro" id="IPR024370">
    <property type="entry name" value="PBP_domain"/>
</dbReference>
<evidence type="ECO:0000256" key="6">
    <source>
        <dbReference type="ARBA" id="ARBA00022592"/>
    </source>
</evidence>
<evidence type="ECO:0000256" key="11">
    <source>
        <dbReference type="SAM" id="MobiDB-lite"/>
    </source>
</evidence>
<keyword evidence="5 10" id="KW-0813">Transport</keyword>
<dbReference type="RefSeq" id="WP_380701973.1">
    <property type="nucleotide sequence ID" value="NZ_JBHSAP010000007.1"/>
</dbReference>
<dbReference type="CDD" id="cd13654">
    <property type="entry name" value="PBP2_phosphate_like_2"/>
    <property type="match status" value="1"/>
</dbReference>
<feature type="signal peptide" evidence="10">
    <location>
        <begin position="1"/>
        <end position="26"/>
    </location>
</feature>
<keyword evidence="10" id="KW-0472">Membrane</keyword>
<proteinExistence type="inferred from homology"/>
<comment type="caution">
    <text evidence="13">The sequence shown here is derived from an EMBL/GenBank/DDBJ whole genome shotgun (WGS) entry which is preliminary data.</text>
</comment>
<evidence type="ECO:0000256" key="3">
    <source>
        <dbReference type="ARBA" id="ARBA00008725"/>
    </source>
</evidence>
<evidence type="ECO:0000256" key="5">
    <source>
        <dbReference type="ARBA" id="ARBA00022448"/>
    </source>
</evidence>
<evidence type="ECO:0000256" key="8">
    <source>
        <dbReference type="ARBA" id="ARBA00023139"/>
    </source>
</evidence>
<keyword evidence="6 10" id="KW-0592">Phosphate transport</keyword>
<dbReference type="PANTHER" id="PTHR30570:SF1">
    <property type="entry name" value="PHOSPHATE-BINDING PROTEIN PSTS"/>
    <property type="match status" value="1"/>
</dbReference>
<sequence length="317" mass="34623">MLKKSLTVAGALVLSLSLAVGCQSNANTQGGGEGGDKLSGTIKIDGSSTVYPISQAVAEEFMKKHPGVNVTVAQSGTGGGFEKWTKKETDLSDASRPIKDDEKKKAEKNGLEPVEIPVANDGITVVVNKENDFVKELSVEDLKKIWKPDSKVKTWKDVKPEWPDKPIKLYGPGTSSGTFGYFTEEVVGEEGKSRTNYTQSEDDNTLVQGVAGDKYSLGYFGYAYYEENKDKLKAVKIDGGKGAVAPTDKTIADGTYAPLSRPIFVYADKKSLNERKEIKEFMKFYLTTGKELVSEVGYIPLPEDQYKKGLEMIEGKK</sequence>
<dbReference type="EMBL" id="JBHSAP010000007">
    <property type="protein sequence ID" value="MFC4075754.1"/>
    <property type="molecule type" value="Genomic_DNA"/>
</dbReference>
<evidence type="ECO:0000256" key="4">
    <source>
        <dbReference type="ARBA" id="ARBA00011529"/>
    </source>
</evidence>
<feature type="domain" description="PBP" evidence="12">
    <location>
        <begin position="33"/>
        <end position="286"/>
    </location>
</feature>
<dbReference type="NCBIfam" id="TIGR02136">
    <property type="entry name" value="ptsS_2"/>
    <property type="match status" value="1"/>
</dbReference>
<accession>A0ABV8JB13</accession>
<name>A0ABV8JB13_9BACL</name>
<evidence type="ECO:0000256" key="10">
    <source>
        <dbReference type="RuleBase" id="RU367119"/>
    </source>
</evidence>
<comment type="subunit">
    <text evidence="4 10">The complex is composed of two ATP-binding proteins (PstB), two transmembrane proteins (PstC and PstA) and a solute-binding protein (PstS).</text>
</comment>